<evidence type="ECO:0000256" key="3">
    <source>
        <dbReference type="ARBA" id="ARBA00023163"/>
    </source>
</evidence>
<dbReference type="EMBL" id="JACHBF010000006">
    <property type="protein sequence ID" value="MBB6492296.1"/>
    <property type="molecule type" value="Genomic_DNA"/>
</dbReference>
<feature type="domain" description="HTH araC/xylS-type" evidence="4">
    <location>
        <begin position="258"/>
        <end position="357"/>
    </location>
</feature>
<evidence type="ECO:0000313" key="5">
    <source>
        <dbReference type="EMBL" id="MBB6492296.1"/>
    </source>
</evidence>
<gene>
    <name evidence="5" type="ORF">GGD45_002702</name>
</gene>
<dbReference type="Proteomes" id="UP000526625">
    <property type="component" value="Unassembled WGS sequence"/>
</dbReference>
<dbReference type="InterPro" id="IPR020449">
    <property type="entry name" value="Tscrpt_reg_AraC-type_HTH"/>
</dbReference>
<dbReference type="SMART" id="SM00342">
    <property type="entry name" value="HTH_ARAC"/>
    <property type="match status" value="1"/>
</dbReference>
<dbReference type="PANTHER" id="PTHR46796">
    <property type="entry name" value="HTH-TYPE TRANSCRIPTIONAL ACTIVATOR RHAS-RELATED"/>
    <property type="match status" value="1"/>
</dbReference>
<dbReference type="SUPFAM" id="SSF46689">
    <property type="entry name" value="Homeodomain-like"/>
    <property type="match status" value="1"/>
</dbReference>
<comment type="caution">
    <text evidence="5">The sequence shown here is derived from an EMBL/GenBank/DDBJ whole genome shotgun (WGS) entry which is preliminary data.</text>
</comment>
<name>A0ABR6QZH5_RHITR</name>
<evidence type="ECO:0000256" key="1">
    <source>
        <dbReference type="ARBA" id="ARBA00023015"/>
    </source>
</evidence>
<dbReference type="Pfam" id="PF12833">
    <property type="entry name" value="HTH_18"/>
    <property type="match status" value="1"/>
</dbReference>
<keyword evidence="1" id="KW-0805">Transcription regulation</keyword>
<evidence type="ECO:0000259" key="4">
    <source>
        <dbReference type="PROSITE" id="PS01124"/>
    </source>
</evidence>
<dbReference type="InterPro" id="IPR009057">
    <property type="entry name" value="Homeodomain-like_sf"/>
</dbReference>
<dbReference type="PROSITE" id="PS01124">
    <property type="entry name" value="HTH_ARAC_FAMILY_2"/>
    <property type="match status" value="1"/>
</dbReference>
<dbReference type="PANTHER" id="PTHR46796:SF6">
    <property type="entry name" value="ARAC SUBFAMILY"/>
    <property type="match status" value="1"/>
</dbReference>
<dbReference type="Gene3D" id="1.10.10.60">
    <property type="entry name" value="Homeodomain-like"/>
    <property type="match status" value="1"/>
</dbReference>
<keyword evidence="2" id="KW-0238">DNA-binding</keyword>
<dbReference type="InterPro" id="IPR018060">
    <property type="entry name" value="HTH_AraC"/>
</dbReference>
<evidence type="ECO:0000313" key="6">
    <source>
        <dbReference type="Proteomes" id="UP000526625"/>
    </source>
</evidence>
<reference evidence="5 6" key="1">
    <citation type="submission" date="2020-08" db="EMBL/GenBank/DDBJ databases">
        <title>Genomic Encyclopedia of Type Strains, Phase IV (KMG-V): Genome sequencing to study the core and pangenomes of soil and plant-associated prokaryotes.</title>
        <authorList>
            <person name="Whitman W."/>
        </authorList>
    </citation>
    <scope>NUCLEOTIDE SEQUENCE [LARGE SCALE GENOMIC DNA]</scope>
    <source>
        <strain evidence="5 6">SEMIA 4059</strain>
    </source>
</reference>
<evidence type="ECO:0000256" key="2">
    <source>
        <dbReference type="ARBA" id="ARBA00023125"/>
    </source>
</evidence>
<organism evidence="5 6">
    <name type="scientific">Rhizobium tropici</name>
    <dbReference type="NCBI Taxonomy" id="398"/>
    <lineage>
        <taxon>Bacteria</taxon>
        <taxon>Pseudomonadati</taxon>
        <taxon>Pseudomonadota</taxon>
        <taxon>Alphaproteobacteria</taxon>
        <taxon>Hyphomicrobiales</taxon>
        <taxon>Rhizobiaceae</taxon>
        <taxon>Rhizobium/Agrobacterium group</taxon>
        <taxon>Rhizobium</taxon>
    </lineage>
</organism>
<dbReference type="InterPro" id="IPR050204">
    <property type="entry name" value="AraC_XylS_family_regulators"/>
</dbReference>
<keyword evidence="3" id="KW-0804">Transcription</keyword>
<accession>A0ABR6QZH5</accession>
<dbReference type="PRINTS" id="PR00032">
    <property type="entry name" value="HTHARAC"/>
</dbReference>
<sequence>MLRRKAITMMWNKTETSSEQPTLVERRRWPRISEAPLCGNATDLPVLVSLPFSTSNEAPNRQFLAWRKHMAPLVDAYLPESAEAADGFAASQTVWNLEGALLVQQQTPAFRYERPAEKVRFSAIDHWQITFLRTGRTWTSVNGHVVENEPGMMEIRALGCPFYGRTISAQSVSLILPCDLFADHGGLPGASNNIVLGGERVKLLADYIAFLEANLDRLTKDDLHSVRNQLQEMIFHSVAPLVNGHTTGDRSSEIGLMTKARRFIQNNLGSADLTPEALSRELAISRTRLYGLFQASGGVLNYVRRRRLLAARAALADLSNGQKIADIAGNLGFESAANFSRAFTHEFGYSPSEVRRHTGECKVGHLPQMTETSTFGDWLNTLGI</sequence>
<keyword evidence="6" id="KW-1185">Reference proteome</keyword>
<protein>
    <submittedName>
        <fullName evidence="5">AraC-like DNA-binding protein</fullName>
    </submittedName>
</protein>
<proteinExistence type="predicted"/>